<feature type="compositionally biased region" description="Acidic residues" evidence="1">
    <location>
        <begin position="268"/>
        <end position="278"/>
    </location>
</feature>
<feature type="compositionally biased region" description="Basic and acidic residues" evidence="1">
    <location>
        <begin position="344"/>
        <end position="354"/>
    </location>
</feature>
<feature type="region of interest" description="Disordered" evidence="1">
    <location>
        <begin position="332"/>
        <end position="370"/>
    </location>
</feature>
<dbReference type="InterPro" id="IPR046796">
    <property type="entry name" value="Transposase_32_dom"/>
</dbReference>
<dbReference type="Pfam" id="PF20167">
    <property type="entry name" value="Transposase_32"/>
    <property type="match status" value="1"/>
</dbReference>
<sequence>GTPKWLEVGAAIEKKDLNVAANYWFVFISSTIKPSQNELILRYAKEAYLGCIIDETRLNLGIIIAHEMLMRAKQRQTSLSFLNDVEVIPTSSIDIHSIKAEYLKDDVEKKKGAPVDNSPILDAEAPLPTLALGPSSTSSAYPFVTPSSSTTHVPPRSGIVVDGRPPLTEAALLWMGQVIERAIVDVVAPLSADIDALAARITVCERGQGATGEVMALKVTIVALRRDMNQLKSTNMSIIFGTMEISDVPVDPDMPPATTKDDVRAEEVADPESEVETDEEMLGVAEEVSYEDLTKTEEAMVDAVVQTSLADIPLANTSGSSVVDVTPGTDAYVQSDAPGTNALTDRKQSKDTNLQKRTKRAERRKKREPGNVQVHLENHRMAITSLKVPLCQAMKEKIKLARERSSRRITKWSHDAVSDRPKLQTFKMLKTKERR</sequence>
<keyword evidence="4" id="KW-1185">Reference proteome</keyword>
<proteinExistence type="predicted"/>
<protein>
    <recommendedName>
        <fullName evidence="2">Putative plant transposon protein domain-containing protein</fullName>
    </recommendedName>
</protein>
<organism evidence="3 4">
    <name type="scientific">Solanum commersonii</name>
    <name type="common">Commerson's wild potato</name>
    <name type="synonym">Commerson's nightshade</name>
    <dbReference type="NCBI Taxonomy" id="4109"/>
    <lineage>
        <taxon>Eukaryota</taxon>
        <taxon>Viridiplantae</taxon>
        <taxon>Streptophyta</taxon>
        <taxon>Embryophyta</taxon>
        <taxon>Tracheophyta</taxon>
        <taxon>Spermatophyta</taxon>
        <taxon>Magnoliopsida</taxon>
        <taxon>eudicotyledons</taxon>
        <taxon>Gunneridae</taxon>
        <taxon>Pentapetalae</taxon>
        <taxon>asterids</taxon>
        <taxon>lamiids</taxon>
        <taxon>Solanales</taxon>
        <taxon>Solanaceae</taxon>
        <taxon>Solanoideae</taxon>
        <taxon>Solaneae</taxon>
        <taxon>Solanum</taxon>
    </lineage>
</organism>
<evidence type="ECO:0000313" key="4">
    <source>
        <dbReference type="Proteomes" id="UP000824120"/>
    </source>
</evidence>
<dbReference type="Proteomes" id="UP000824120">
    <property type="component" value="Chromosome 10"/>
</dbReference>
<feature type="region of interest" description="Disordered" evidence="1">
    <location>
        <begin position="249"/>
        <end position="278"/>
    </location>
</feature>
<evidence type="ECO:0000259" key="2">
    <source>
        <dbReference type="Pfam" id="PF20167"/>
    </source>
</evidence>
<name>A0A9J5WZM4_SOLCO</name>
<evidence type="ECO:0000256" key="1">
    <source>
        <dbReference type="SAM" id="MobiDB-lite"/>
    </source>
</evidence>
<reference evidence="3 4" key="1">
    <citation type="submission" date="2020-09" db="EMBL/GenBank/DDBJ databases">
        <title>De no assembly of potato wild relative species, Solanum commersonii.</title>
        <authorList>
            <person name="Cho K."/>
        </authorList>
    </citation>
    <scope>NUCLEOTIDE SEQUENCE [LARGE SCALE GENOMIC DNA]</scope>
    <source>
        <strain evidence="3">LZ3.2</strain>
        <tissue evidence="3">Leaf</tissue>
    </source>
</reference>
<dbReference type="AlphaFoldDB" id="A0A9J5WZM4"/>
<dbReference type="EMBL" id="JACXVP010000010">
    <property type="protein sequence ID" value="KAG5580847.1"/>
    <property type="molecule type" value="Genomic_DNA"/>
</dbReference>
<comment type="caution">
    <text evidence="3">The sequence shown here is derived from an EMBL/GenBank/DDBJ whole genome shotgun (WGS) entry which is preliminary data.</text>
</comment>
<feature type="non-terminal residue" evidence="3">
    <location>
        <position position="435"/>
    </location>
</feature>
<gene>
    <name evidence="3" type="ORF">H5410_051474</name>
</gene>
<feature type="compositionally biased region" description="Basic residues" evidence="1">
    <location>
        <begin position="356"/>
        <end position="367"/>
    </location>
</feature>
<dbReference type="PANTHER" id="PTHR33180">
    <property type="entry name" value="PHOTOSYSTEM II CP43 REACTION CENTER PROTEIN"/>
    <property type="match status" value="1"/>
</dbReference>
<dbReference type="PANTHER" id="PTHR33180:SF31">
    <property type="entry name" value="POLYPROTEIN PROTEIN"/>
    <property type="match status" value="1"/>
</dbReference>
<accession>A0A9J5WZM4</accession>
<evidence type="ECO:0000313" key="3">
    <source>
        <dbReference type="EMBL" id="KAG5580847.1"/>
    </source>
</evidence>
<dbReference type="OrthoDB" id="1306244at2759"/>
<feature type="domain" description="Putative plant transposon protein" evidence="2">
    <location>
        <begin position="3"/>
        <end position="82"/>
    </location>
</feature>